<feature type="domain" description="Transposase IS4-like" evidence="2">
    <location>
        <begin position="10"/>
        <end position="68"/>
    </location>
</feature>
<dbReference type="InterPro" id="IPR002559">
    <property type="entry name" value="Transposase_11"/>
</dbReference>
<name>A0ABV3AKH1_9ACTN</name>
<evidence type="ECO:0000256" key="1">
    <source>
        <dbReference type="SAM" id="MobiDB-lite"/>
    </source>
</evidence>
<keyword evidence="4" id="KW-1185">Reference proteome</keyword>
<dbReference type="Pfam" id="PF01609">
    <property type="entry name" value="DDE_Tnp_1"/>
    <property type="match status" value="1"/>
</dbReference>
<dbReference type="RefSeq" id="WP_063782410.1">
    <property type="nucleotide sequence ID" value="NZ_JBFAEG010000036.1"/>
</dbReference>
<accession>A0ABV3AKH1</accession>
<organism evidence="3 4">
    <name type="scientific">Streptomyces flaveolus</name>
    <dbReference type="NCBI Taxonomy" id="67297"/>
    <lineage>
        <taxon>Bacteria</taxon>
        <taxon>Bacillati</taxon>
        <taxon>Actinomycetota</taxon>
        <taxon>Actinomycetes</taxon>
        <taxon>Kitasatosporales</taxon>
        <taxon>Streptomycetaceae</taxon>
        <taxon>Streptomyces</taxon>
    </lineage>
</organism>
<sequence>MWERLGRDAEPTAGVIDSPSVKADAVVGTDSRGYDTGKQINGRKPHVVVDCLDLLLGGMVTSADVRAHRRATTGWSW</sequence>
<gene>
    <name evidence="3" type="ORF">AB0H04_37410</name>
</gene>
<evidence type="ECO:0000313" key="3">
    <source>
        <dbReference type="EMBL" id="MEU5712454.1"/>
    </source>
</evidence>
<dbReference type="PANTHER" id="PTHR30007:SF0">
    <property type="entry name" value="TRANSPOSASE"/>
    <property type="match status" value="1"/>
</dbReference>
<proteinExistence type="predicted"/>
<feature type="compositionally biased region" description="Basic and acidic residues" evidence="1">
    <location>
        <begin position="1"/>
        <end position="10"/>
    </location>
</feature>
<protein>
    <submittedName>
        <fullName evidence="3">Transposase</fullName>
    </submittedName>
</protein>
<comment type="caution">
    <text evidence="3">The sequence shown here is derived from an EMBL/GenBank/DDBJ whole genome shotgun (WGS) entry which is preliminary data.</text>
</comment>
<dbReference type="EMBL" id="JBFAEG010000036">
    <property type="protein sequence ID" value="MEU5712454.1"/>
    <property type="molecule type" value="Genomic_DNA"/>
</dbReference>
<feature type="region of interest" description="Disordered" evidence="1">
    <location>
        <begin position="1"/>
        <end position="20"/>
    </location>
</feature>
<dbReference type="Proteomes" id="UP001551011">
    <property type="component" value="Unassembled WGS sequence"/>
</dbReference>
<evidence type="ECO:0000259" key="2">
    <source>
        <dbReference type="Pfam" id="PF01609"/>
    </source>
</evidence>
<dbReference type="PANTHER" id="PTHR30007">
    <property type="entry name" value="PHP DOMAIN PROTEIN"/>
    <property type="match status" value="1"/>
</dbReference>
<reference evidence="3 4" key="1">
    <citation type="submission" date="2024-06" db="EMBL/GenBank/DDBJ databases">
        <title>The Natural Products Discovery Center: Release of the First 8490 Sequenced Strains for Exploring Actinobacteria Biosynthetic Diversity.</title>
        <authorList>
            <person name="Kalkreuter E."/>
            <person name="Kautsar S.A."/>
            <person name="Yang D."/>
            <person name="Bader C.D."/>
            <person name="Teijaro C.N."/>
            <person name="Fluegel L."/>
            <person name="Davis C.M."/>
            <person name="Simpson J.R."/>
            <person name="Lauterbach L."/>
            <person name="Steele A.D."/>
            <person name="Gui C."/>
            <person name="Meng S."/>
            <person name="Li G."/>
            <person name="Viehrig K."/>
            <person name="Ye F."/>
            <person name="Su P."/>
            <person name="Kiefer A.F."/>
            <person name="Nichols A."/>
            <person name="Cepeda A.J."/>
            <person name="Yan W."/>
            <person name="Fan B."/>
            <person name="Jiang Y."/>
            <person name="Adhikari A."/>
            <person name="Zheng C.-J."/>
            <person name="Schuster L."/>
            <person name="Cowan T.M."/>
            <person name="Smanski M.J."/>
            <person name="Chevrette M.G."/>
            <person name="De Carvalho L.P.S."/>
            <person name="Shen B."/>
        </authorList>
    </citation>
    <scope>NUCLEOTIDE SEQUENCE [LARGE SCALE GENOMIC DNA]</scope>
    <source>
        <strain evidence="3 4">NPDC020594</strain>
    </source>
</reference>
<evidence type="ECO:0000313" key="4">
    <source>
        <dbReference type="Proteomes" id="UP001551011"/>
    </source>
</evidence>